<accession>A0ABS5JU33</accession>
<sequence>MRKMSLIAFFMLCISVIHAEEWVTDFNEAKQLAASEHKNILMLFQGSDWCSVCMRLDKEILSTDEFLKKAKEQYVLLKVDFPRRKANALPKEQQEKNNRLFEKYNQKGYFPLVVILDEKGDVLGETGYKKMSPDEYFNHLTALKQ</sequence>
<evidence type="ECO:0000256" key="2">
    <source>
        <dbReference type="SAM" id="SignalP"/>
    </source>
</evidence>
<name>A0ABS5JU33_9BACT</name>
<evidence type="ECO:0000313" key="3">
    <source>
        <dbReference type="EMBL" id="MBS2098402.1"/>
    </source>
</evidence>
<dbReference type="Pfam" id="PF13899">
    <property type="entry name" value="Thioredoxin_7"/>
    <property type="match status" value="1"/>
</dbReference>
<organism evidence="3 4">
    <name type="scientific">Carboxylicivirga linearis</name>
    <dbReference type="NCBI Taxonomy" id="1628157"/>
    <lineage>
        <taxon>Bacteria</taxon>
        <taxon>Pseudomonadati</taxon>
        <taxon>Bacteroidota</taxon>
        <taxon>Bacteroidia</taxon>
        <taxon>Marinilabiliales</taxon>
        <taxon>Marinilabiliaceae</taxon>
        <taxon>Carboxylicivirga</taxon>
    </lineage>
</organism>
<dbReference type="Proteomes" id="UP000708576">
    <property type="component" value="Unassembled WGS sequence"/>
</dbReference>
<gene>
    <name evidence="3" type="ORF">KEM10_08935</name>
</gene>
<dbReference type="SUPFAM" id="SSF52833">
    <property type="entry name" value="Thioredoxin-like"/>
    <property type="match status" value="1"/>
</dbReference>
<dbReference type="InterPro" id="IPR036249">
    <property type="entry name" value="Thioredoxin-like_sf"/>
</dbReference>
<keyword evidence="1 2" id="KW-0732">Signal</keyword>
<dbReference type="InterPro" id="IPR051099">
    <property type="entry name" value="AGR/TXD"/>
</dbReference>
<dbReference type="Gene3D" id="3.40.30.10">
    <property type="entry name" value="Glutaredoxin"/>
    <property type="match status" value="1"/>
</dbReference>
<protein>
    <submittedName>
        <fullName evidence="3">Thioredoxin family protein</fullName>
    </submittedName>
</protein>
<dbReference type="EMBL" id="JAGUCO010000004">
    <property type="protein sequence ID" value="MBS2098402.1"/>
    <property type="molecule type" value="Genomic_DNA"/>
</dbReference>
<dbReference type="PANTHER" id="PTHR15337">
    <property type="entry name" value="ANTERIOR GRADIENT PROTEIN-RELATED"/>
    <property type="match status" value="1"/>
</dbReference>
<comment type="caution">
    <text evidence="3">The sequence shown here is derived from an EMBL/GenBank/DDBJ whole genome shotgun (WGS) entry which is preliminary data.</text>
</comment>
<dbReference type="RefSeq" id="WP_212215643.1">
    <property type="nucleotide sequence ID" value="NZ_JAGUCO010000004.1"/>
</dbReference>
<evidence type="ECO:0000313" key="4">
    <source>
        <dbReference type="Proteomes" id="UP000708576"/>
    </source>
</evidence>
<evidence type="ECO:0000256" key="1">
    <source>
        <dbReference type="ARBA" id="ARBA00022729"/>
    </source>
</evidence>
<feature type="signal peptide" evidence="2">
    <location>
        <begin position="1"/>
        <end position="19"/>
    </location>
</feature>
<reference evidence="3 4" key="1">
    <citation type="journal article" date="2015" name="Int. J. Syst. Evol. Microbiol.">
        <title>Carboxylicivirga linearis sp. nov., isolated from a sea cucumber culture pond.</title>
        <authorList>
            <person name="Wang F.Q."/>
            <person name="Zhou Y.X."/>
            <person name="Lin X.Z."/>
            <person name="Chen G.J."/>
            <person name="Du Z.J."/>
        </authorList>
    </citation>
    <scope>NUCLEOTIDE SEQUENCE [LARGE SCALE GENOMIC DNA]</scope>
    <source>
        <strain evidence="3 4">FB218</strain>
    </source>
</reference>
<keyword evidence="4" id="KW-1185">Reference proteome</keyword>
<feature type="chain" id="PRO_5047133337" evidence="2">
    <location>
        <begin position="20"/>
        <end position="145"/>
    </location>
</feature>
<dbReference type="PANTHER" id="PTHR15337:SF11">
    <property type="entry name" value="THIOREDOXIN DOMAIN-CONTAINING PROTEIN"/>
    <property type="match status" value="1"/>
</dbReference>
<proteinExistence type="predicted"/>